<dbReference type="AlphaFoldDB" id="A0A8J6QFZ2"/>
<name>A0A8J6QFZ2_9FLAO</name>
<dbReference type="EMBL" id="JACVXC010000002">
    <property type="protein sequence ID" value="MBD0835437.1"/>
    <property type="molecule type" value="Genomic_DNA"/>
</dbReference>
<gene>
    <name evidence="2" type="ORF">ICJ84_08325</name>
</gene>
<evidence type="ECO:0000313" key="3">
    <source>
        <dbReference type="Proteomes" id="UP000602057"/>
    </source>
</evidence>
<organism evidence="2 3">
    <name type="scientific">Aestuariibaculum suncheonense</name>
    <dbReference type="NCBI Taxonomy" id="1028745"/>
    <lineage>
        <taxon>Bacteria</taxon>
        <taxon>Pseudomonadati</taxon>
        <taxon>Bacteroidota</taxon>
        <taxon>Flavobacteriia</taxon>
        <taxon>Flavobacteriales</taxon>
        <taxon>Flavobacteriaceae</taxon>
    </lineage>
</organism>
<reference evidence="2" key="1">
    <citation type="journal article" date="2013" name="Int. J. Syst. Evol. Microbiol.">
        <title>Aestuariibaculum suncheonense gen. nov., sp. nov., a marine bacterium of the family Flavobacteriaceae isolated from a tidal flat and emended descriptions of the genera Gaetbulibacter and Tamlana.</title>
        <authorList>
            <person name="Jeong S.H."/>
            <person name="Park M.S."/>
            <person name="Jin H.M."/>
            <person name="Lee K."/>
            <person name="Park W."/>
            <person name="Jeon C.O."/>
        </authorList>
    </citation>
    <scope>NUCLEOTIDE SEQUENCE</scope>
    <source>
        <strain evidence="2">SC17</strain>
    </source>
</reference>
<dbReference type="Proteomes" id="UP000602057">
    <property type="component" value="Unassembled WGS sequence"/>
</dbReference>
<dbReference type="SUPFAM" id="SSF48452">
    <property type="entry name" value="TPR-like"/>
    <property type="match status" value="1"/>
</dbReference>
<dbReference type="PROSITE" id="PS51257">
    <property type="entry name" value="PROKAR_LIPOPROTEIN"/>
    <property type="match status" value="1"/>
</dbReference>
<protein>
    <submittedName>
        <fullName evidence="2">RagB/SusD family nutrient uptake outer membrane protein</fullName>
    </submittedName>
</protein>
<dbReference type="InterPro" id="IPR033985">
    <property type="entry name" value="SusD-like_N"/>
</dbReference>
<evidence type="ECO:0000313" key="2">
    <source>
        <dbReference type="EMBL" id="MBD0835437.1"/>
    </source>
</evidence>
<comment type="caution">
    <text evidence="2">The sequence shown here is derived from an EMBL/GenBank/DDBJ whole genome shotgun (WGS) entry which is preliminary data.</text>
</comment>
<dbReference type="Gene3D" id="1.25.40.390">
    <property type="match status" value="1"/>
</dbReference>
<evidence type="ECO:0000259" key="1">
    <source>
        <dbReference type="Pfam" id="PF14322"/>
    </source>
</evidence>
<proteinExistence type="predicted"/>
<keyword evidence="3" id="KW-1185">Reference proteome</keyword>
<dbReference type="Pfam" id="PF14322">
    <property type="entry name" value="SusD-like_3"/>
    <property type="match status" value="1"/>
</dbReference>
<accession>A0A8J6QFZ2</accession>
<dbReference type="RefSeq" id="WP_188215912.1">
    <property type="nucleotide sequence ID" value="NZ_BAABGH010000010.1"/>
</dbReference>
<dbReference type="InterPro" id="IPR011990">
    <property type="entry name" value="TPR-like_helical_dom_sf"/>
</dbReference>
<sequence length="438" mass="50735">MKKIFLYIIAISNFLVSCSVNDWLTVQPEDTLSKDEMFESKQGFYDALFGVYTLTRDNYDHNGRLMSEFIEHLAAQWEVTSGTINESIKFHEYSLLDGQISSTFGAQYKPIANLNLMLEYLETQDFLSDEDYKLIKAECLGLRAWLHFDLIRLWGPIPSKVNTTKKYLPYVTVLGYERNLAIGYNEYMQLLQSDINEAEQIFNNYPTHKTFRLGKWGVLALQSRINLWLGNKEAALGYANTILDFVKTDSDETFKLGALDNIGIEDYRFNREHLFGIHVDFETTLFNNQLYNNTAYLNELYEYSGSDIRLELWEDRKVTGLAEPAKNPLKYTGQEGSVPIIRLSEIYLIAMECGDLTKANELYEEFAESRGIGFVEITSISQLNEILLKEYRKEFIGEGVLFYYYKRNDVSRIPRNPEVCNDDCYVLPLPRKEIDVNG</sequence>
<feature type="domain" description="SusD-like N-terminal" evidence="1">
    <location>
        <begin position="22"/>
        <end position="227"/>
    </location>
</feature>
<reference evidence="2" key="2">
    <citation type="submission" date="2020-09" db="EMBL/GenBank/DDBJ databases">
        <authorList>
            <person name="Wu Z."/>
        </authorList>
    </citation>
    <scope>NUCLEOTIDE SEQUENCE</scope>
    <source>
        <strain evidence="2">SC17</strain>
    </source>
</reference>